<evidence type="ECO:0000256" key="1">
    <source>
        <dbReference type="ARBA" id="ARBA00022729"/>
    </source>
</evidence>
<dbReference type="PROSITE" id="PS50853">
    <property type="entry name" value="FN3"/>
    <property type="match status" value="1"/>
</dbReference>
<dbReference type="PANTHER" id="PTHR43405:SF1">
    <property type="entry name" value="GLYCOSYL HYDROLASE DIGH"/>
    <property type="match status" value="1"/>
</dbReference>
<dbReference type="InterPro" id="IPR003961">
    <property type="entry name" value="FN3_dom"/>
</dbReference>
<evidence type="ECO:0000313" key="5">
    <source>
        <dbReference type="Proteomes" id="UP000290848"/>
    </source>
</evidence>
<dbReference type="InterPro" id="IPR017853">
    <property type="entry name" value="GH"/>
</dbReference>
<dbReference type="CDD" id="cd00063">
    <property type="entry name" value="FN3"/>
    <property type="match status" value="1"/>
</dbReference>
<dbReference type="InterPro" id="IPR003790">
    <property type="entry name" value="GHL10"/>
</dbReference>
<dbReference type="InterPro" id="IPR052177">
    <property type="entry name" value="Divisome_Glycosyl_Hydrolase"/>
</dbReference>
<dbReference type="Gene3D" id="3.20.20.80">
    <property type="entry name" value="Glycosidases"/>
    <property type="match status" value="1"/>
</dbReference>
<dbReference type="PANTHER" id="PTHR43405">
    <property type="entry name" value="GLYCOSYL HYDROLASE DIGH"/>
    <property type="match status" value="1"/>
</dbReference>
<dbReference type="Pfam" id="PF25833">
    <property type="entry name" value="Fn3_SaeA_3rd"/>
    <property type="match status" value="1"/>
</dbReference>
<keyword evidence="4" id="KW-0378">Hydrolase</keyword>
<feature type="domain" description="Fibronectin type-III" evidence="3">
    <location>
        <begin position="410"/>
        <end position="512"/>
    </location>
</feature>
<dbReference type="SUPFAM" id="SSF49265">
    <property type="entry name" value="Fibronectin type III"/>
    <property type="match status" value="1"/>
</dbReference>
<evidence type="ECO:0000313" key="4">
    <source>
        <dbReference type="EMBL" id="RXF71802.1"/>
    </source>
</evidence>
<comment type="caution">
    <text evidence="4">The sequence shown here is derived from an EMBL/GenBank/DDBJ whole genome shotgun (WGS) entry which is preliminary data.</text>
</comment>
<dbReference type="RefSeq" id="WP_128768050.1">
    <property type="nucleotide sequence ID" value="NZ_RXOC01000002.1"/>
</dbReference>
<gene>
    <name evidence="4" type="ORF">EKH83_03700</name>
</gene>
<dbReference type="Proteomes" id="UP000290848">
    <property type="component" value="Unassembled WGS sequence"/>
</dbReference>
<dbReference type="InterPro" id="IPR036116">
    <property type="entry name" value="FN3_sf"/>
</dbReference>
<dbReference type="Pfam" id="PF02638">
    <property type="entry name" value="GHL10"/>
    <property type="match status" value="1"/>
</dbReference>
<feature type="chain" id="PRO_5020589421" evidence="2">
    <location>
        <begin position="22"/>
        <end position="513"/>
    </location>
</feature>
<keyword evidence="1 2" id="KW-0732">Signal</keyword>
<dbReference type="InterPro" id="IPR013783">
    <property type="entry name" value="Ig-like_fold"/>
</dbReference>
<dbReference type="SUPFAM" id="SSF51445">
    <property type="entry name" value="(Trans)glycosidases"/>
    <property type="match status" value="1"/>
</dbReference>
<sequence>MFLRFWLVMIIFCAVISTALSQVNPDELHPKREFRGVWVATVANIDWPSRPGLSAGKQQEELIQILDAHKKNGINAIILQVRPASDAFYGKGRELWSRFISGRQGQAPTPYYDPLEFAINEAHKRGMELHAWFNPYRASTTLAAADIHSEHITRKHPEWFFSFAGKKLFNPGLPEVREYIIQVVMDVVRNYDIDGVHFDDYFYPYPEKNQVIQDKQTFNTYGKNFDNIADWRRHNVDTLIHDLSDSIHAAKKYVKFGISPFGIWRNRSQDPEGSESSGLDGYGTLYADARKWVQQGWLDYINPQIYFPFYYRAAPYEKLVDWWSNNTFGKHLYIGHAAYRAIERRAGWNDWRQIPDQIRYARKNNRVQGGVFFSSKSVTLNYAGIQDSLRQNFYSHPALPPQMLWLDAVPPQSPLNLQASVTGNRVSLSWEQPLRARDGETAYGYVVYRFHSNESINLQDGSKIINIRFENHTGFIDENVRPGTYFYVVTAIDRLKNESQPSNNVMISLPTAN</sequence>
<dbReference type="GO" id="GO:0016787">
    <property type="term" value="F:hydrolase activity"/>
    <property type="evidence" value="ECO:0007669"/>
    <property type="project" value="UniProtKB-KW"/>
</dbReference>
<name>A0A4V1KIT4_9SPHI</name>
<evidence type="ECO:0000259" key="3">
    <source>
        <dbReference type="PROSITE" id="PS50853"/>
    </source>
</evidence>
<accession>A0A4V1KIT4</accession>
<evidence type="ECO:0000256" key="2">
    <source>
        <dbReference type="SAM" id="SignalP"/>
    </source>
</evidence>
<dbReference type="InterPro" id="IPR058692">
    <property type="entry name" value="Fn3_SaeA_2nd"/>
</dbReference>
<reference evidence="4 5" key="1">
    <citation type="submission" date="2018-12" db="EMBL/GenBank/DDBJ databases">
        <title>The Draft Genome Sequence of the Soil Bacterium Pedobacter tournemirensis R1.</title>
        <authorList>
            <person name="He J."/>
        </authorList>
    </citation>
    <scope>NUCLEOTIDE SEQUENCE [LARGE SCALE GENOMIC DNA]</scope>
    <source>
        <strain evidence="4 5">R1</strain>
    </source>
</reference>
<protein>
    <submittedName>
        <fullName evidence="4">Glycoside hydrolase</fullName>
    </submittedName>
</protein>
<dbReference type="AlphaFoldDB" id="A0A4V1KIT4"/>
<dbReference type="Gene3D" id="2.60.40.10">
    <property type="entry name" value="Immunoglobulins"/>
    <property type="match status" value="1"/>
</dbReference>
<proteinExistence type="predicted"/>
<feature type="signal peptide" evidence="2">
    <location>
        <begin position="1"/>
        <end position="21"/>
    </location>
</feature>
<dbReference type="SMART" id="SM00060">
    <property type="entry name" value="FN3"/>
    <property type="match status" value="1"/>
</dbReference>
<dbReference type="EMBL" id="RXOC01000002">
    <property type="protein sequence ID" value="RXF71802.1"/>
    <property type="molecule type" value="Genomic_DNA"/>
</dbReference>
<organism evidence="4 5">
    <name type="scientific">Arcticibacter tournemirensis</name>
    <dbReference type="NCBI Taxonomy" id="699437"/>
    <lineage>
        <taxon>Bacteria</taxon>
        <taxon>Pseudomonadati</taxon>
        <taxon>Bacteroidota</taxon>
        <taxon>Sphingobacteriia</taxon>
        <taxon>Sphingobacteriales</taxon>
        <taxon>Sphingobacteriaceae</taxon>
        <taxon>Arcticibacter</taxon>
    </lineage>
</organism>